<feature type="domain" description="THAP-type" evidence="7">
    <location>
        <begin position="1"/>
        <end position="103"/>
    </location>
</feature>
<feature type="compositionally biased region" description="Polar residues" evidence="6">
    <location>
        <begin position="710"/>
        <end position="719"/>
    </location>
</feature>
<accession>A0A6J2XRU7</accession>
<dbReference type="InParanoid" id="A0A6J2XRU7"/>
<dbReference type="SUPFAM" id="SSF57716">
    <property type="entry name" value="Glucocorticoid receptor-like (DNA-binding domain)"/>
    <property type="match status" value="1"/>
</dbReference>
<evidence type="ECO:0000256" key="1">
    <source>
        <dbReference type="ARBA" id="ARBA00022723"/>
    </source>
</evidence>
<evidence type="ECO:0000313" key="8">
    <source>
        <dbReference type="Proteomes" id="UP000504635"/>
    </source>
</evidence>
<dbReference type="GeneID" id="115880624"/>
<evidence type="ECO:0000256" key="2">
    <source>
        <dbReference type="ARBA" id="ARBA00022771"/>
    </source>
</evidence>
<dbReference type="SMART" id="SM00980">
    <property type="entry name" value="THAP"/>
    <property type="match status" value="1"/>
</dbReference>
<dbReference type="Pfam" id="PF05485">
    <property type="entry name" value="THAP"/>
    <property type="match status" value="1"/>
</dbReference>
<evidence type="ECO:0000259" key="7">
    <source>
        <dbReference type="PROSITE" id="PS50950"/>
    </source>
</evidence>
<keyword evidence="1" id="KW-0479">Metal-binding</keyword>
<organism evidence="8 9">
    <name type="scientific">Sitophilus oryzae</name>
    <name type="common">Rice weevil</name>
    <name type="synonym">Curculio oryzae</name>
    <dbReference type="NCBI Taxonomy" id="7048"/>
    <lineage>
        <taxon>Eukaryota</taxon>
        <taxon>Metazoa</taxon>
        <taxon>Ecdysozoa</taxon>
        <taxon>Arthropoda</taxon>
        <taxon>Hexapoda</taxon>
        <taxon>Insecta</taxon>
        <taxon>Pterygota</taxon>
        <taxon>Neoptera</taxon>
        <taxon>Endopterygota</taxon>
        <taxon>Coleoptera</taxon>
        <taxon>Polyphaga</taxon>
        <taxon>Cucujiformia</taxon>
        <taxon>Curculionidae</taxon>
        <taxon>Dryophthorinae</taxon>
        <taxon>Sitophilus</taxon>
    </lineage>
</organism>
<dbReference type="GO" id="GO:0008270">
    <property type="term" value="F:zinc ion binding"/>
    <property type="evidence" value="ECO:0007669"/>
    <property type="project" value="UniProtKB-KW"/>
</dbReference>
<dbReference type="RefSeq" id="XP_030753761.1">
    <property type="nucleotide sequence ID" value="XM_030897901.1"/>
</dbReference>
<dbReference type="OrthoDB" id="5812619at2759"/>
<dbReference type="GO" id="GO:0003677">
    <property type="term" value="F:DNA binding"/>
    <property type="evidence" value="ECO:0007669"/>
    <property type="project" value="UniProtKB-UniRule"/>
</dbReference>
<feature type="region of interest" description="Disordered" evidence="6">
    <location>
        <begin position="696"/>
        <end position="747"/>
    </location>
</feature>
<keyword evidence="2 5" id="KW-0863">Zinc-finger</keyword>
<keyword evidence="3" id="KW-0862">Zinc</keyword>
<gene>
    <name evidence="9" type="primary">LOC115880624</name>
</gene>
<evidence type="ECO:0000256" key="5">
    <source>
        <dbReference type="PROSITE-ProRule" id="PRU00309"/>
    </source>
</evidence>
<keyword evidence="4 5" id="KW-0238">DNA-binding</keyword>
<evidence type="ECO:0000313" key="9">
    <source>
        <dbReference type="RefSeq" id="XP_030753761.1"/>
    </source>
</evidence>
<reference evidence="9" key="1">
    <citation type="submission" date="2025-08" db="UniProtKB">
        <authorList>
            <consortium name="RefSeq"/>
        </authorList>
    </citation>
    <scope>IDENTIFICATION</scope>
    <source>
        <tissue evidence="9">Gonads</tissue>
    </source>
</reference>
<name>A0A6J2XRU7_SITOR</name>
<dbReference type="InterPro" id="IPR006612">
    <property type="entry name" value="THAP_Znf"/>
</dbReference>
<sequence length="919" mass="107065">MKNTRNTGYKYCIVPFCTSSTVKNPDKIFIRVPEDKKRRIKWLKACRRHVGDYSTKSTNIHVCEDHFNVMFLFQIAKDMDNFVRFKLMGGKKIMKSHVVPHIFDCQPDRKRTFSVPPRSAAVKRVQRRLVDQAVASCSTTTIPGILQTSVSPQSDEKIVPMWFMGSVMGIKTEKGHVGAAKRMKLEPKDTNEENSEHFNIIVLDAINDTDKCDDTLSIKNEAKEEQNSSNDEPSVVVNEYTNSKQIRIKADITNEVNTTINTEFIHIKTENEQPVATKRIKLETKDKSEDDCIIILDENSDTDICDNTLSINSEIKEDQNSSNDEVIVIEDTDSEQIREKKAFKNKAKYNISTVDDFNSLDIKIDFKVIPPLHQVVKAKYENLNTTQKPTLLGQNQIDEQKLSIKTGRFTKDEDCRIWKNWDRFIMVHKLKNNPEMFCSLHDPKISDKNRQLFLISLAEGLPNRTLNNVYNRFKRLVSPEKIKEKEIFTVEEDEYIAKKMYKPKTELYKLASNLNKPYSLILHRISILKGNNRNKIIWTEPRTHLLVENLIRITNVNHYTDLRNRSITIDQFKALSNLMNIPHKDIKFAWLMDIHIRLFIPNVFCDLRSVTILLIKRLRESNARDWKSVKWQMYVKYFQGFTKEKLKSLISSLILTFVPSHGRTDYKYCLKELSRITSSNLKSEMIFKSYYKDGNSTNPKCKPKKKRKASSNVNNSTIQRAEEKIKHNSTNPKCKPEKKRKASSSVNNSAIQIAEEEIKHDNNLSTENTVAEFSMDSIKCEQNNYTSFSSQTIKTEKAVVEDNSTLSYYNKDKITNFDEMFLIGDIKQEQIHIKDEKEVVEDNSLSYYNTDKIKNLNDEMFIIEDIKQEKIHIKDEREVVEDNSLSYYNGDEMFLIEDIKQEEVHIKDEPHLQYKEARC</sequence>
<dbReference type="PROSITE" id="PS50950">
    <property type="entry name" value="ZF_THAP"/>
    <property type="match status" value="1"/>
</dbReference>
<evidence type="ECO:0000256" key="3">
    <source>
        <dbReference type="ARBA" id="ARBA00022833"/>
    </source>
</evidence>
<dbReference type="KEGG" id="soy:115880624"/>
<keyword evidence="8" id="KW-1185">Reference proteome</keyword>
<protein>
    <submittedName>
        <fullName evidence="9">Uncharacterized protein LOC115880624 isoform X1</fullName>
    </submittedName>
</protein>
<dbReference type="AlphaFoldDB" id="A0A6J2XRU7"/>
<evidence type="ECO:0000256" key="6">
    <source>
        <dbReference type="SAM" id="MobiDB-lite"/>
    </source>
</evidence>
<evidence type="ECO:0000256" key="4">
    <source>
        <dbReference type="ARBA" id="ARBA00023125"/>
    </source>
</evidence>
<dbReference type="Proteomes" id="UP000504635">
    <property type="component" value="Unplaced"/>
</dbReference>
<proteinExistence type="predicted"/>